<evidence type="ECO:0000256" key="1">
    <source>
        <dbReference type="SAM" id="MobiDB-lite"/>
    </source>
</evidence>
<feature type="region of interest" description="Disordered" evidence="1">
    <location>
        <begin position="27"/>
        <end position="58"/>
    </location>
</feature>
<dbReference type="Proteomes" id="UP001175271">
    <property type="component" value="Unassembled WGS sequence"/>
</dbReference>
<dbReference type="AlphaFoldDB" id="A0AA39LDG1"/>
<dbReference type="EMBL" id="JAUCMV010000005">
    <property type="protein sequence ID" value="KAK0393691.1"/>
    <property type="molecule type" value="Genomic_DNA"/>
</dbReference>
<keyword evidence="3" id="KW-1185">Reference proteome</keyword>
<feature type="compositionally biased region" description="Basic and acidic residues" evidence="1">
    <location>
        <begin position="29"/>
        <end position="53"/>
    </location>
</feature>
<name>A0AA39LDG1_9BILA</name>
<organism evidence="2 3">
    <name type="scientific">Steinernema hermaphroditum</name>
    <dbReference type="NCBI Taxonomy" id="289476"/>
    <lineage>
        <taxon>Eukaryota</taxon>
        <taxon>Metazoa</taxon>
        <taxon>Ecdysozoa</taxon>
        <taxon>Nematoda</taxon>
        <taxon>Chromadorea</taxon>
        <taxon>Rhabditida</taxon>
        <taxon>Tylenchina</taxon>
        <taxon>Panagrolaimomorpha</taxon>
        <taxon>Strongyloidoidea</taxon>
        <taxon>Steinernematidae</taxon>
        <taxon>Steinernema</taxon>
    </lineage>
</organism>
<accession>A0AA39LDG1</accession>
<comment type="caution">
    <text evidence="2">The sequence shown here is derived from an EMBL/GenBank/DDBJ whole genome shotgun (WGS) entry which is preliminary data.</text>
</comment>
<evidence type="ECO:0000313" key="3">
    <source>
        <dbReference type="Proteomes" id="UP001175271"/>
    </source>
</evidence>
<evidence type="ECO:0000313" key="2">
    <source>
        <dbReference type="EMBL" id="KAK0393691.1"/>
    </source>
</evidence>
<proteinExistence type="predicted"/>
<sequence length="69" mass="7925">MSRFFEQAKDKLSTAASVFLGKDDDTELDQEHKGEVETTYEAKKTNCDHHDNAEDSSEEDFVIHDFKLT</sequence>
<gene>
    <name evidence="2" type="ORF">QR680_000356</name>
</gene>
<protein>
    <submittedName>
        <fullName evidence="2">Uncharacterized protein</fullName>
    </submittedName>
</protein>
<reference evidence="2" key="1">
    <citation type="submission" date="2023-06" db="EMBL/GenBank/DDBJ databases">
        <title>Genomic analysis of the entomopathogenic nematode Steinernema hermaphroditum.</title>
        <authorList>
            <person name="Schwarz E.M."/>
            <person name="Heppert J.K."/>
            <person name="Baniya A."/>
            <person name="Schwartz H.T."/>
            <person name="Tan C.-H."/>
            <person name="Antoshechkin I."/>
            <person name="Sternberg P.W."/>
            <person name="Goodrich-Blair H."/>
            <person name="Dillman A.R."/>
        </authorList>
    </citation>
    <scope>NUCLEOTIDE SEQUENCE</scope>
    <source>
        <strain evidence="2">PS9179</strain>
        <tissue evidence="2">Whole animal</tissue>
    </source>
</reference>